<dbReference type="InterPro" id="IPR019734">
    <property type="entry name" value="TPR_rpt"/>
</dbReference>
<dbReference type="InterPro" id="IPR011990">
    <property type="entry name" value="TPR-like_helical_dom_sf"/>
</dbReference>
<name>A0A9P6JB32_MORAP</name>
<feature type="repeat" description="TPR" evidence="7">
    <location>
        <begin position="296"/>
        <end position="329"/>
    </location>
</feature>
<dbReference type="PANTHER" id="PTHR44140:SF2">
    <property type="entry name" value="LD25575P"/>
    <property type="match status" value="1"/>
</dbReference>
<keyword evidence="4 7" id="KW-0802">TPR repeat</keyword>
<evidence type="ECO:0000256" key="8">
    <source>
        <dbReference type="SAM" id="MobiDB-lite"/>
    </source>
</evidence>
<comment type="caution">
    <text evidence="11">The sequence shown here is derived from an EMBL/GenBank/DDBJ whole genome shotgun (WGS) entry which is preliminary data.</text>
</comment>
<feature type="repeat" description="TPR" evidence="7">
    <location>
        <begin position="330"/>
        <end position="363"/>
    </location>
</feature>
<dbReference type="PROSITE" id="PS50076">
    <property type="entry name" value="DNAJ_2"/>
    <property type="match status" value="1"/>
</dbReference>
<evidence type="ECO:0000256" key="5">
    <source>
        <dbReference type="ARBA" id="ARBA00022824"/>
    </source>
</evidence>
<evidence type="ECO:0000256" key="2">
    <source>
        <dbReference type="ARBA" id="ARBA00022729"/>
    </source>
</evidence>
<gene>
    <name evidence="11" type="ORF">BGZ70_003637</name>
</gene>
<evidence type="ECO:0000256" key="4">
    <source>
        <dbReference type="ARBA" id="ARBA00022803"/>
    </source>
</evidence>
<dbReference type="FunFam" id="1.25.40.10:FF:000224">
    <property type="entry name" value="DnaJ and TPR domain protein"/>
    <property type="match status" value="1"/>
</dbReference>
<feature type="region of interest" description="Disordered" evidence="8">
    <location>
        <begin position="200"/>
        <end position="227"/>
    </location>
</feature>
<dbReference type="GO" id="GO:0051087">
    <property type="term" value="F:protein-folding chaperone binding"/>
    <property type="evidence" value="ECO:0007669"/>
    <property type="project" value="TreeGrafter"/>
</dbReference>
<dbReference type="PANTHER" id="PTHR44140">
    <property type="entry name" value="LD25575P"/>
    <property type="match status" value="1"/>
</dbReference>
<evidence type="ECO:0000259" key="10">
    <source>
        <dbReference type="PROSITE" id="PS51821"/>
    </source>
</evidence>
<dbReference type="GO" id="GO:0034975">
    <property type="term" value="P:protein folding in endoplasmic reticulum"/>
    <property type="evidence" value="ECO:0007669"/>
    <property type="project" value="TreeGrafter"/>
</dbReference>
<evidence type="ECO:0000256" key="3">
    <source>
        <dbReference type="ARBA" id="ARBA00022737"/>
    </source>
</evidence>
<feature type="region of interest" description="Disordered" evidence="8">
    <location>
        <begin position="737"/>
        <end position="780"/>
    </location>
</feature>
<dbReference type="Gene3D" id="1.25.40.10">
    <property type="entry name" value="Tetratricopeptide repeat domain"/>
    <property type="match status" value="1"/>
</dbReference>
<dbReference type="OrthoDB" id="1726119at2759"/>
<proteinExistence type="predicted"/>
<feature type="compositionally biased region" description="Low complexity" evidence="8">
    <location>
        <begin position="758"/>
        <end position="768"/>
    </location>
</feature>
<dbReference type="SMART" id="SM00028">
    <property type="entry name" value="TPR"/>
    <property type="match status" value="7"/>
</dbReference>
<dbReference type="EMBL" id="JAAAHY010000201">
    <property type="protein sequence ID" value="KAF9965987.1"/>
    <property type="molecule type" value="Genomic_DNA"/>
</dbReference>
<keyword evidence="5" id="KW-0256">Endoplasmic reticulum</keyword>
<feature type="domain" description="J" evidence="9">
    <location>
        <begin position="676"/>
        <end position="744"/>
    </location>
</feature>
<dbReference type="InterPro" id="IPR051727">
    <property type="entry name" value="DnaJ_C3_Co-chaperones"/>
</dbReference>
<dbReference type="PROSITE" id="PS51821">
    <property type="entry name" value="VELVET"/>
    <property type="match status" value="1"/>
</dbReference>
<dbReference type="Pfam" id="PF13432">
    <property type="entry name" value="TPR_16"/>
    <property type="match status" value="1"/>
</dbReference>
<evidence type="ECO:0000256" key="7">
    <source>
        <dbReference type="PROSITE-ProRule" id="PRU00339"/>
    </source>
</evidence>
<dbReference type="Pfam" id="PF11754">
    <property type="entry name" value="Velvet"/>
    <property type="match status" value="2"/>
</dbReference>
<dbReference type="SMART" id="SM00271">
    <property type="entry name" value="DnaJ"/>
    <property type="match status" value="1"/>
</dbReference>
<organism evidence="11 12">
    <name type="scientific">Mortierella alpina</name>
    <name type="common">Oleaginous fungus</name>
    <name type="synonym">Mortierella renispora</name>
    <dbReference type="NCBI Taxonomy" id="64518"/>
    <lineage>
        <taxon>Eukaryota</taxon>
        <taxon>Fungi</taxon>
        <taxon>Fungi incertae sedis</taxon>
        <taxon>Mucoromycota</taxon>
        <taxon>Mortierellomycotina</taxon>
        <taxon>Mortierellomycetes</taxon>
        <taxon>Mortierellales</taxon>
        <taxon>Mortierellaceae</taxon>
        <taxon>Mortierella</taxon>
    </lineage>
</organism>
<protein>
    <recommendedName>
        <fullName evidence="6">Tetratricopeptide repeat and J domain-containing co-chaperone DNJ1</fullName>
    </recommendedName>
</protein>
<evidence type="ECO:0000259" key="9">
    <source>
        <dbReference type="PROSITE" id="PS50076"/>
    </source>
</evidence>
<dbReference type="Gene3D" id="2.60.40.3960">
    <property type="entry name" value="Velvet domain"/>
    <property type="match status" value="1"/>
</dbReference>
<dbReference type="PRINTS" id="PR00625">
    <property type="entry name" value="JDOMAIN"/>
</dbReference>
<dbReference type="InterPro" id="IPR037525">
    <property type="entry name" value="Velvet_dom"/>
</dbReference>
<dbReference type="Gene3D" id="1.10.287.110">
    <property type="entry name" value="DnaJ domain"/>
    <property type="match status" value="1"/>
</dbReference>
<dbReference type="Pfam" id="PF00226">
    <property type="entry name" value="DnaJ"/>
    <property type="match status" value="1"/>
</dbReference>
<dbReference type="InterPro" id="IPR036869">
    <property type="entry name" value="J_dom_sf"/>
</dbReference>
<reference evidence="11" key="1">
    <citation type="journal article" date="2020" name="Fungal Divers.">
        <title>Resolving the Mortierellaceae phylogeny through synthesis of multi-gene phylogenetics and phylogenomics.</title>
        <authorList>
            <person name="Vandepol N."/>
            <person name="Liber J."/>
            <person name="Desiro A."/>
            <person name="Na H."/>
            <person name="Kennedy M."/>
            <person name="Barry K."/>
            <person name="Grigoriev I.V."/>
            <person name="Miller A.N."/>
            <person name="O'Donnell K."/>
            <person name="Stajich J.E."/>
            <person name="Bonito G."/>
        </authorList>
    </citation>
    <scope>NUCLEOTIDE SEQUENCE</scope>
    <source>
        <strain evidence="11">CK1249</strain>
    </source>
</reference>
<dbReference type="CDD" id="cd06257">
    <property type="entry name" value="DnaJ"/>
    <property type="match status" value="1"/>
</dbReference>
<dbReference type="GO" id="GO:0005788">
    <property type="term" value="C:endoplasmic reticulum lumen"/>
    <property type="evidence" value="ECO:0007669"/>
    <property type="project" value="UniProtKB-SubCell"/>
</dbReference>
<evidence type="ECO:0000256" key="6">
    <source>
        <dbReference type="ARBA" id="ARBA00073740"/>
    </source>
</evidence>
<dbReference type="AlphaFoldDB" id="A0A9P6JB32"/>
<keyword evidence="3" id="KW-0677">Repeat</keyword>
<evidence type="ECO:0000256" key="1">
    <source>
        <dbReference type="ARBA" id="ARBA00004319"/>
    </source>
</evidence>
<dbReference type="PROSITE" id="PS50005">
    <property type="entry name" value="TPR"/>
    <property type="match status" value="2"/>
</dbReference>
<feature type="compositionally biased region" description="Gly residues" evidence="8">
    <location>
        <begin position="769"/>
        <end position="780"/>
    </location>
</feature>
<comment type="subcellular location">
    <subcellularLocation>
        <location evidence="1">Endoplasmic reticulum lumen</location>
    </subcellularLocation>
</comment>
<keyword evidence="12" id="KW-1185">Reference proteome</keyword>
<feature type="domain" description="Velvet" evidence="10">
    <location>
        <begin position="23"/>
        <end position="194"/>
    </location>
</feature>
<dbReference type="InterPro" id="IPR001623">
    <property type="entry name" value="DnaJ_domain"/>
</dbReference>
<accession>A0A9P6JB32</accession>
<evidence type="ECO:0000313" key="11">
    <source>
        <dbReference type="EMBL" id="KAF9965987.1"/>
    </source>
</evidence>
<dbReference type="GO" id="GO:0051787">
    <property type="term" value="F:misfolded protein binding"/>
    <property type="evidence" value="ECO:0007669"/>
    <property type="project" value="TreeGrafter"/>
</dbReference>
<dbReference type="SUPFAM" id="SSF46565">
    <property type="entry name" value="Chaperone J-domain"/>
    <property type="match status" value="1"/>
</dbReference>
<dbReference type="InterPro" id="IPR038491">
    <property type="entry name" value="Velvet_dom_sf"/>
</dbReference>
<dbReference type="Proteomes" id="UP000738359">
    <property type="component" value="Unassembled WGS sequence"/>
</dbReference>
<dbReference type="SUPFAM" id="SSF48452">
    <property type="entry name" value="TPR-like"/>
    <property type="match status" value="2"/>
</dbReference>
<keyword evidence="2" id="KW-0732">Signal</keyword>
<evidence type="ECO:0000313" key="12">
    <source>
        <dbReference type="Proteomes" id="UP000738359"/>
    </source>
</evidence>
<sequence>MVKSSSSAPYCFVSGQTEKSKAASSSKYVLTIRQQPQRAKVCGLKERDRRPIDPPPIVQIKLADPSSDRNKDYLQSPYLFMCCNLVHADDISGEIVAPAHRALAGTVVSSLNRLKDVDNSDGGFFVFGDMSVRIEGRFCLRFTLFELIEGQVVHVMTSTSNPLTVYPGKMFPGMSESTFLSRSFSDQGVRIRIRKDHHVKPKKPLPSDTVDGLSMHSPPSSCHEAEHSDIESEMQPCFKRPRPSTHAYCGDSAYASPATRHTGLHLCFTMRFHHLLSVLPLILSAQYVSADGPQTTQQFLDQATAFLGKGEYNLALQSYDAAIGRDPSNYLTYFKRAATHLTLGRNNQALADFTTILQLKPDFGQALLQRGKIYTKAGDFVKAKQDLELYYANHQGSDPHGAEEVAALLSNIDEAAQALALAQAAVKAGQTDECIRILSPAILTAPVYVPFRLQRAECHVARGEVEEAVNDLHRATHNAATNAELMHRLSTMSYYSLYMPEQALAQIKSCISFDPENKLCKGLFRKLKATEKDVAKLDSDLQNGRWAGVINKSVAGEKALVKTVETETSSMEEVNKAVGKMPKRLLLKIYAAACKAYTENKDAKNALKWCSSTLSLDESNVDGLVGKGMAHMLNDDFEEAIRDFTKAQELAGGQDHNIHEKLSRAQRLLKQSQQKDYYKILGVARSATPRDIKKAFRKQALEWHPDTYRGDLSADQVEKKMAALNEAYEVLSTPELKERFDNGDDPNDPQGQQNPFSQGFAGHPFFFQQGGGSPFQQQSGGGGFQFNFQF</sequence>